<dbReference type="EMBL" id="GBRH01253571">
    <property type="protein sequence ID" value="JAD44324.1"/>
    <property type="molecule type" value="Transcribed_RNA"/>
</dbReference>
<protein>
    <submittedName>
        <fullName evidence="2">Uncharacterized protein</fullName>
    </submittedName>
</protein>
<reference evidence="2" key="2">
    <citation type="journal article" date="2015" name="Data Brief">
        <title>Shoot transcriptome of the giant reed, Arundo donax.</title>
        <authorList>
            <person name="Barrero R.A."/>
            <person name="Guerrero F.D."/>
            <person name="Moolhuijzen P."/>
            <person name="Goolsby J.A."/>
            <person name="Tidwell J."/>
            <person name="Bellgard S.E."/>
            <person name="Bellgard M.I."/>
        </authorList>
    </citation>
    <scope>NUCLEOTIDE SEQUENCE</scope>
    <source>
        <tissue evidence="2">Shoot tissue taken approximately 20 cm above the soil surface</tissue>
    </source>
</reference>
<name>A0A0A8ZY55_ARUDO</name>
<accession>A0A0A8ZY55</accession>
<feature type="compositionally biased region" description="Polar residues" evidence="1">
    <location>
        <begin position="1"/>
        <end position="10"/>
    </location>
</feature>
<reference evidence="2" key="1">
    <citation type="submission" date="2014-09" db="EMBL/GenBank/DDBJ databases">
        <authorList>
            <person name="Magalhaes I.L.F."/>
            <person name="Oliveira U."/>
            <person name="Santos F.R."/>
            <person name="Vidigal T.H.D.A."/>
            <person name="Brescovit A.D."/>
            <person name="Santos A.J."/>
        </authorList>
    </citation>
    <scope>NUCLEOTIDE SEQUENCE</scope>
    <source>
        <tissue evidence="2">Shoot tissue taken approximately 20 cm above the soil surface</tissue>
    </source>
</reference>
<dbReference type="AlphaFoldDB" id="A0A0A8ZY55"/>
<sequence>MKPAPSTSRRPVQGFGEGSS</sequence>
<proteinExistence type="predicted"/>
<organism evidence="2">
    <name type="scientific">Arundo donax</name>
    <name type="common">Giant reed</name>
    <name type="synonym">Donax arundinaceus</name>
    <dbReference type="NCBI Taxonomy" id="35708"/>
    <lineage>
        <taxon>Eukaryota</taxon>
        <taxon>Viridiplantae</taxon>
        <taxon>Streptophyta</taxon>
        <taxon>Embryophyta</taxon>
        <taxon>Tracheophyta</taxon>
        <taxon>Spermatophyta</taxon>
        <taxon>Magnoliopsida</taxon>
        <taxon>Liliopsida</taxon>
        <taxon>Poales</taxon>
        <taxon>Poaceae</taxon>
        <taxon>PACMAD clade</taxon>
        <taxon>Arundinoideae</taxon>
        <taxon>Arundineae</taxon>
        <taxon>Arundo</taxon>
    </lineage>
</organism>
<feature type="region of interest" description="Disordered" evidence="1">
    <location>
        <begin position="1"/>
        <end position="20"/>
    </location>
</feature>
<evidence type="ECO:0000313" key="2">
    <source>
        <dbReference type="EMBL" id="JAD44324.1"/>
    </source>
</evidence>
<evidence type="ECO:0000256" key="1">
    <source>
        <dbReference type="SAM" id="MobiDB-lite"/>
    </source>
</evidence>